<protein>
    <submittedName>
        <fullName evidence="2">Uncharacterized protein</fullName>
    </submittedName>
</protein>
<evidence type="ECO:0000313" key="2">
    <source>
        <dbReference type="EMBL" id="KAG5652906.1"/>
    </source>
</evidence>
<reference evidence="2" key="1">
    <citation type="submission" date="2021-02" db="EMBL/GenBank/DDBJ databases">
        <authorList>
            <person name="Nieuwenhuis M."/>
            <person name="Van De Peppel L.J.J."/>
        </authorList>
    </citation>
    <scope>NUCLEOTIDE SEQUENCE</scope>
    <source>
        <strain evidence="2">D49</strain>
    </source>
</reference>
<feature type="region of interest" description="Disordered" evidence="1">
    <location>
        <begin position="85"/>
        <end position="174"/>
    </location>
</feature>
<name>A0A9P7KMT6_9AGAR</name>
<feature type="region of interest" description="Disordered" evidence="1">
    <location>
        <begin position="207"/>
        <end position="228"/>
    </location>
</feature>
<dbReference type="OrthoDB" id="3364886at2759"/>
<sequence>MSLKWDNYLATYSASLPNDASRAGNFKPLPRHSLWGRLFGFPAHTGKDDILCPLSPPPAKHTRSSMAKDPVAFMSDDEHIAQQPLSKYDDLPPSPTFLKKARSQNTKFRPMKKPKNFQSITSGRKQPIKFGENLSSDSSDSESDPNRGNARPWLKSKVSLGSSSPTLVDEPTRHPEDVLDIELGKLKKARQKAGDGVGGMPEYSDYEEDLGSPRTEVGTQEGQVGWSPGFMKQSSSIAARGNSRSVDAILSTGGPHGVLPLPMGAVPATPSLIKALDRISAAQRDAFSAEVVVSTPTSSNDPSSNHPSSYSRNQKGSTHVEGLPKLQDHQTDGLHEVENTHNRAPMWEQFWREVRHKAQS</sequence>
<dbReference type="EMBL" id="JABCKI010000089">
    <property type="protein sequence ID" value="KAG5652906.1"/>
    <property type="molecule type" value="Genomic_DNA"/>
</dbReference>
<evidence type="ECO:0000313" key="3">
    <source>
        <dbReference type="Proteomes" id="UP000717328"/>
    </source>
</evidence>
<proteinExistence type="predicted"/>
<evidence type="ECO:0000256" key="1">
    <source>
        <dbReference type="SAM" id="MobiDB-lite"/>
    </source>
</evidence>
<feature type="compositionally biased region" description="Basic and acidic residues" evidence="1">
    <location>
        <begin position="326"/>
        <end position="341"/>
    </location>
</feature>
<gene>
    <name evidence="2" type="ORF">H0H81_003167</name>
</gene>
<feature type="region of interest" description="Disordered" evidence="1">
    <location>
        <begin position="292"/>
        <end position="346"/>
    </location>
</feature>
<dbReference type="Proteomes" id="UP000717328">
    <property type="component" value="Unassembled WGS sequence"/>
</dbReference>
<organism evidence="2 3">
    <name type="scientific">Sphagnurus paluster</name>
    <dbReference type="NCBI Taxonomy" id="117069"/>
    <lineage>
        <taxon>Eukaryota</taxon>
        <taxon>Fungi</taxon>
        <taxon>Dikarya</taxon>
        <taxon>Basidiomycota</taxon>
        <taxon>Agaricomycotina</taxon>
        <taxon>Agaricomycetes</taxon>
        <taxon>Agaricomycetidae</taxon>
        <taxon>Agaricales</taxon>
        <taxon>Tricholomatineae</taxon>
        <taxon>Lyophyllaceae</taxon>
        <taxon>Sphagnurus</taxon>
    </lineage>
</organism>
<accession>A0A9P7KMT6</accession>
<feature type="compositionally biased region" description="Low complexity" evidence="1">
    <location>
        <begin position="292"/>
        <end position="313"/>
    </location>
</feature>
<reference evidence="2" key="2">
    <citation type="submission" date="2021-10" db="EMBL/GenBank/DDBJ databases">
        <title>Phylogenomics reveals ancestral predisposition of the termite-cultivated fungus Termitomyces towards a domesticated lifestyle.</title>
        <authorList>
            <person name="Auxier B."/>
            <person name="Grum-Grzhimaylo A."/>
            <person name="Cardenas M.E."/>
            <person name="Lodge J.D."/>
            <person name="Laessoe T."/>
            <person name="Pedersen O."/>
            <person name="Smith M.E."/>
            <person name="Kuyper T.W."/>
            <person name="Franco-Molano E.A."/>
            <person name="Baroni T.J."/>
            <person name="Aanen D.K."/>
        </authorList>
    </citation>
    <scope>NUCLEOTIDE SEQUENCE</scope>
    <source>
        <strain evidence="2">D49</strain>
    </source>
</reference>
<comment type="caution">
    <text evidence="2">The sequence shown here is derived from an EMBL/GenBank/DDBJ whole genome shotgun (WGS) entry which is preliminary data.</text>
</comment>
<keyword evidence="3" id="KW-1185">Reference proteome</keyword>
<dbReference type="AlphaFoldDB" id="A0A9P7KMT6"/>